<name>A0A1E8Q2L3_9MYCO</name>
<protein>
    <recommendedName>
        <fullName evidence="3">Antitoxin VbhA domain-containing protein</fullName>
    </recommendedName>
</protein>
<evidence type="ECO:0008006" key="3">
    <source>
        <dbReference type="Google" id="ProtNLM"/>
    </source>
</evidence>
<comment type="caution">
    <text evidence="1">The sequence shown here is derived from an EMBL/GenBank/DDBJ whole genome shotgun (WGS) entry which is preliminary data.</text>
</comment>
<evidence type="ECO:0000313" key="2">
    <source>
        <dbReference type="Proteomes" id="UP000178953"/>
    </source>
</evidence>
<sequence>MTVMSQLQRRPVSYTPEEASSLAIAAAGLAGFPDSDSVRELLARMDSGELDEEQAAAEVVARFTQPGFCER</sequence>
<gene>
    <name evidence="1" type="ORF">BEL07_18000</name>
</gene>
<evidence type="ECO:0000313" key="1">
    <source>
        <dbReference type="EMBL" id="OFJ52339.1"/>
    </source>
</evidence>
<organism evidence="1 2">
    <name type="scientific">Mycolicibacterium grossiae</name>
    <dbReference type="NCBI Taxonomy" id="1552759"/>
    <lineage>
        <taxon>Bacteria</taxon>
        <taxon>Bacillati</taxon>
        <taxon>Actinomycetota</taxon>
        <taxon>Actinomycetes</taxon>
        <taxon>Mycobacteriales</taxon>
        <taxon>Mycobacteriaceae</taxon>
        <taxon>Mycolicibacterium</taxon>
    </lineage>
</organism>
<keyword evidence="2" id="KW-1185">Reference proteome</keyword>
<proteinExistence type="predicted"/>
<dbReference type="Proteomes" id="UP000178953">
    <property type="component" value="Unassembled WGS sequence"/>
</dbReference>
<reference evidence="1 2" key="1">
    <citation type="submission" date="2016-09" db="EMBL/GenBank/DDBJ databases">
        <title>genome sequence of Mycobacterium sp. 739 SCH.</title>
        <authorList>
            <person name="Greninger A.L."/>
            <person name="Qin X."/>
            <person name="Jerome K."/>
            <person name="Vora S."/>
            <person name="Quinn K."/>
        </authorList>
    </citation>
    <scope>NUCLEOTIDE SEQUENCE [LARGE SCALE GENOMIC DNA]</scope>
    <source>
        <strain evidence="1 2">SCH</strain>
    </source>
</reference>
<accession>A0A1E8Q2L3</accession>
<dbReference type="EMBL" id="MCHX01000042">
    <property type="protein sequence ID" value="OFJ52339.1"/>
    <property type="molecule type" value="Genomic_DNA"/>
</dbReference>
<dbReference type="AlphaFoldDB" id="A0A1E8Q2L3"/>